<dbReference type="PANTHER" id="PTHR11731">
    <property type="entry name" value="PROTEASE FAMILY S9B,C DIPEPTIDYL-PEPTIDASE IV-RELATED"/>
    <property type="match status" value="1"/>
</dbReference>
<reference evidence="2" key="1">
    <citation type="submission" date="2019-04" db="EMBL/GenBank/DDBJ databases">
        <authorList>
            <person name="Alioto T."/>
            <person name="Alioto T."/>
        </authorList>
    </citation>
    <scope>NUCLEOTIDE SEQUENCE [LARGE SCALE GENOMIC DNA]</scope>
</reference>
<dbReference type="GO" id="GO:0006508">
    <property type="term" value="P:proteolysis"/>
    <property type="evidence" value="ECO:0007669"/>
    <property type="project" value="InterPro"/>
</dbReference>
<dbReference type="AlphaFoldDB" id="A0A5E4DD84"/>
<evidence type="ECO:0000259" key="1">
    <source>
        <dbReference type="Pfam" id="PF00326"/>
    </source>
</evidence>
<name>A0A5E4DD84_MARMO</name>
<protein>
    <recommendedName>
        <fullName evidence="1">Peptidase S9 prolyl oligopeptidase catalytic domain-containing protein</fullName>
    </recommendedName>
</protein>
<gene>
    <name evidence="2" type="ORF">MONAX_5E034074</name>
</gene>
<dbReference type="InterPro" id="IPR050278">
    <property type="entry name" value="Serine_Prot_S9B/DPPIV"/>
</dbReference>
<dbReference type="InterPro" id="IPR029058">
    <property type="entry name" value="AB_hydrolase_fold"/>
</dbReference>
<dbReference type="GO" id="GO:0008236">
    <property type="term" value="F:serine-type peptidase activity"/>
    <property type="evidence" value="ECO:0007669"/>
    <property type="project" value="InterPro"/>
</dbReference>
<dbReference type="Pfam" id="PF00326">
    <property type="entry name" value="Peptidase_S9"/>
    <property type="match status" value="1"/>
</dbReference>
<comment type="caution">
    <text evidence="2">The sequence shown here is derived from an EMBL/GenBank/DDBJ whole genome shotgun (WGS) entry which is preliminary data.</text>
</comment>
<dbReference type="SUPFAM" id="SSF53474">
    <property type="entry name" value="alpha/beta-Hydrolases"/>
    <property type="match status" value="1"/>
</dbReference>
<sequence>GQIEIDDQVEGLQYLASQYDFIDLDRVGIHGWSYGGYLSLMALMQRSDIFRVAIAGAPVTLWIFYDTGYTERYMGHPDQNEQGYYLGSVAMQAEKFPSEPNRLLLLHGFLDENVHFAHTSILLSFLVRAGKPYDLQIYPQERHSIRVPESGEHYELHLLHYLQENLGSRIAALKVI</sequence>
<dbReference type="PANTHER" id="PTHR11731:SF98">
    <property type="entry name" value="DIPEPTIDYL PEPTIDASE 8"/>
    <property type="match status" value="1"/>
</dbReference>
<feature type="non-terminal residue" evidence="2">
    <location>
        <position position="1"/>
    </location>
</feature>
<dbReference type="Gene3D" id="3.40.50.1820">
    <property type="entry name" value="alpha/beta hydrolase"/>
    <property type="match status" value="1"/>
</dbReference>
<evidence type="ECO:0000313" key="3">
    <source>
        <dbReference type="Proteomes" id="UP000335636"/>
    </source>
</evidence>
<proteinExistence type="predicted"/>
<accession>A0A5E4DD84</accession>
<feature type="domain" description="Peptidase S9 prolyl oligopeptidase catalytic" evidence="1">
    <location>
        <begin position="1"/>
        <end position="168"/>
    </location>
</feature>
<dbReference type="EMBL" id="CABDUW010010466">
    <property type="protein sequence ID" value="VTJ91700.1"/>
    <property type="molecule type" value="Genomic_DNA"/>
</dbReference>
<dbReference type="InterPro" id="IPR001375">
    <property type="entry name" value="Peptidase_S9_cat"/>
</dbReference>
<organism evidence="2 3">
    <name type="scientific">Marmota monax</name>
    <name type="common">Woodchuck</name>
    <dbReference type="NCBI Taxonomy" id="9995"/>
    <lineage>
        <taxon>Eukaryota</taxon>
        <taxon>Metazoa</taxon>
        <taxon>Chordata</taxon>
        <taxon>Craniata</taxon>
        <taxon>Vertebrata</taxon>
        <taxon>Euteleostomi</taxon>
        <taxon>Mammalia</taxon>
        <taxon>Eutheria</taxon>
        <taxon>Euarchontoglires</taxon>
        <taxon>Glires</taxon>
        <taxon>Rodentia</taxon>
        <taxon>Sciuromorpha</taxon>
        <taxon>Sciuridae</taxon>
        <taxon>Xerinae</taxon>
        <taxon>Marmotini</taxon>
        <taxon>Marmota</taxon>
    </lineage>
</organism>
<evidence type="ECO:0000313" key="2">
    <source>
        <dbReference type="EMBL" id="VTJ91700.1"/>
    </source>
</evidence>
<keyword evidence="3" id="KW-1185">Reference proteome</keyword>
<dbReference type="Proteomes" id="UP000335636">
    <property type="component" value="Unassembled WGS sequence"/>
</dbReference>
<dbReference type="GO" id="GO:0008239">
    <property type="term" value="F:dipeptidyl-peptidase activity"/>
    <property type="evidence" value="ECO:0007669"/>
    <property type="project" value="TreeGrafter"/>
</dbReference>